<protein>
    <submittedName>
        <fullName evidence="1">Uncharacterized protein DUF2752</fullName>
    </submittedName>
</protein>
<dbReference type="Proteomes" id="UP000315133">
    <property type="component" value="Unassembled WGS sequence"/>
</dbReference>
<sequence>MTSTAPPSHGTAAAPDRATGRWRRLRTPLLTAASALGLCTAVALRDPNDPGSWLTCPYLATTGLVCPGCGTLRAIHALSHGDVATAWQRNPALLVVGPLLVLVWLTAVRRAWLGVPRRWTPGPRLLATIPVLVAAYWVLRNVPGLEWLGPGA</sequence>
<proteinExistence type="predicted"/>
<accession>A0A543KLV2</accession>
<gene>
    <name evidence="1" type="ORF">FB476_0867</name>
</gene>
<dbReference type="OrthoDB" id="5966662at2"/>
<dbReference type="Pfam" id="PF10825">
    <property type="entry name" value="DUF2752"/>
    <property type="match status" value="1"/>
</dbReference>
<name>A0A543KLV2_9MICO</name>
<organism evidence="1 2">
    <name type="scientific">Ornithinimicrobium humiphilum</name>
    <dbReference type="NCBI Taxonomy" id="125288"/>
    <lineage>
        <taxon>Bacteria</taxon>
        <taxon>Bacillati</taxon>
        <taxon>Actinomycetota</taxon>
        <taxon>Actinomycetes</taxon>
        <taxon>Micrococcales</taxon>
        <taxon>Ornithinimicrobiaceae</taxon>
        <taxon>Ornithinimicrobium</taxon>
    </lineage>
</organism>
<dbReference type="AlphaFoldDB" id="A0A543KLV2"/>
<evidence type="ECO:0000313" key="1">
    <source>
        <dbReference type="EMBL" id="TQM96014.1"/>
    </source>
</evidence>
<dbReference type="InterPro" id="IPR021215">
    <property type="entry name" value="DUF2752"/>
</dbReference>
<reference evidence="1 2" key="1">
    <citation type="submission" date="2019-06" db="EMBL/GenBank/DDBJ databases">
        <title>Sequencing the genomes of 1000 actinobacteria strains.</title>
        <authorList>
            <person name="Klenk H.-P."/>
        </authorList>
    </citation>
    <scope>NUCLEOTIDE SEQUENCE [LARGE SCALE GENOMIC DNA]</scope>
    <source>
        <strain evidence="1 2">DSM 12362</strain>
    </source>
</reference>
<keyword evidence="2" id="KW-1185">Reference proteome</keyword>
<dbReference type="RefSeq" id="WP_141817692.1">
    <property type="nucleotide sequence ID" value="NZ_BAAAIL010000003.1"/>
</dbReference>
<evidence type="ECO:0000313" key="2">
    <source>
        <dbReference type="Proteomes" id="UP000315133"/>
    </source>
</evidence>
<dbReference type="EMBL" id="VFPU01000001">
    <property type="protein sequence ID" value="TQM96014.1"/>
    <property type="molecule type" value="Genomic_DNA"/>
</dbReference>
<comment type="caution">
    <text evidence="1">The sequence shown here is derived from an EMBL/GenBank/DDBJ whole genome shotgun (WGS) entry which is preliminary data.</text>
</comment>